<organism evidence="1">
    <name type="scientific">bioreactor metagenome</name>
    <dbReference type="NCBI Taxonomy" id="1076179"/>
    <lineage>
        <taxon>unclassified sequences</taxon>
        <taxon>metagenomes</taxon>
        <taxon>ecological metagenomes</taxon>
    </lineage>
</organism>
<dbReference type="EMBL" id="VSSQ01103453">
    <property type="protein sequence ID" value="MPN44375.1"/>
    <property type="molecule type" value="Genomic_DNA"/>
</dbReference>
<name>A0A645HZB1_9ZZZZ</name>
<proteinExistence type="predicted"/>
<sequence>MRPAGSDGIRLAAIAPDDIERLACYEHEEWVNERQSTGWTYGAVKNVEQKISP</sequence>
<comment type="caution">
    <text evidence="1">The sequence shown here is derived from an EMBL/GenBank/DDBJ whole genome shotgun (WGS) entry which is preliminary data.</text>
</comment>
<evidence type="ECO:0008006" key="2">
    <source>
        <dbReference type="Google" id="ProtNLM"/>
    </source>
</evidence>
<gene>
    <name evidence="1" type="ORF">SDC9_191940</name>
</gene>
<evidence type="ECO:0000313" key="1">
    <source>
        <dbReference type="EMBL" id="MPN44375.1"/>
    </source>
</evidence>
<dbReference type="Gene3D" id="6.20.350.10">
    <property type="match status" value="1"/>
</dbReference>
<accession>A0A645HZB1</accession>
<reference evidence="1" key="1">
    <citation type="submission" date="2019-08" db="EMBL/GenBank/DDBJ databases">
        <authorList>
            <person name="Kucharzyk K."/>
            <person name="Murdoch R.W."/>
            <person name="Higgins S."/>
            <person name="Loffler F."/>
        </authorList>
    </citation>
    <scope>NUCLEOTIDE SEQUENCE</scope>
</reference>
<dbReference type="AlphaFoldDB" id="A0A645HZB1"/>
<protein>
    <recommendedName>
        <fullName evidence="2">Ryanodine receptor Ryr domain-containing protein</fullName>
    </recommendedName>
</protein>